<evidence type="ECO:0000256" key="1">
    <source>
        <dbReference type="SAM" id="SignalP"/>
    </source>
</evidence>
<dbReference type="RefSeq" id="WP_126767263.1">
    <property type="nucleotide sequence ID" value="NZ_PIPJ01000004.1"/>
</dbReference>
<organism evidence="2 3">
    <name type="scientific">Aliidiomarina iranensis</name>
    <dbReference type="NCBI Taxonomy" id="1434071"/>
    <lineage>
        <taxon>Bacteria</taxon>
        <taxon>Pseudomonadati</taxon>
        <taxon>Pseudomonadota</taxon>
        <taxon>Gammaproteobacteria</taxon>
        <taxon>Alteromonadales</taxon>
        <taxon>Idiomarinaceae</taxon>
        <taxon>Aliidiomarina</taxon>
    </lineage>
</organism>
<protein>
    <submittedName>
        <fullName evidence="2">Uncharacterized protein</fullName>
    </submittedName>
</protein>
<accession>A0A432VWN6</accession>
<dbReference type="EMBL" id="PIPJ01000004">
    <property type="protein sequence ID" value="RUO20978.1"/>
    <property type="molecule type" value="Genomic_DNA"/>
</dbReference>
<name>A0A432VWN6_9GAMM</name>
<keyword evidence="1" id="KW-0732">Signal</keyword>
<dbReference type="OrthoDB" id="6398264at2"/>
<evidence type="ECO:0000313" key="3">
    <source>
        <dbReference type="Proteomes" id="UP000288395"/>
    </source>
</evidence>
<keyword evidence="3" id="KW-1185">Reference proteome</keyword>
<evidence type="ECO:0000313" key="2">
    <source>
        <dbReference type="EMBL" id="RUO20978.1"/>
    </source>
</evidence>
<sequence>MKYMIKMVFFLSVMFIANSGCAEHMMTSGKVEKLFNETLAVGDSESKIENFLKDHDIAFSYDDFMRRYQCIIRDPSPRKPKGYHSIVIHIYVDADRNFQRAEVRDSYTGL</sequence>
<dbReference type="AlphaFoldDB" id="A0A432VWN6"/>
<feature type="chain" id="PRO_5019024789" evidence="1">
    <location>
        <begin position="23"/>
        <end position="110"/>
    </location>
</feature>
<feature type="signal peptide" evidence="1">
    <location>
        <begin position="1"/>
        <end position="22"/>
    </location>
</feature>
<proteinExistence type="predicted"/>
<reference evidence="3" key="1">
    <citation type="journal article" date="2018" name="Front. Microbiol.">
        <title>Genome-Based Analysis Reveals the Taxonomy and Diversity of the Family Idiomarinaceae.</title>
        <authorList>
            <person name="Liu Y."/>
            <person name="Lai Q."/>
            <person name="Shao Z."/>
        </authorList>
    </citation>
    <scope>NUCLEOTIDE SEQUENCE [LARGE SCALE GENOMIC DNA]</scope>
    <source>
        <strain evidence="3">GBPy7</strain>
    </source>
</reference>
<comment type="caution">
    <text evidence="2">The sequence shown here is derived from an EMBL/GenBank/DDBJ whole genome shotgun (WGS) entry which is preliminary data.</text>
</comment>
<gene>
    <name evidence="2" type="ORF">CWE08_07705</name>
</gene>
<dbReference type="Proteomes" id="UP000288395">
    <property type="component" value="Unassembled WGS sequence"/>
</dbReference>